<feature type="region of interest" description="Disordered" evidence="1">
    <location>
        <begin position="94"/>
        <end position="121"/>
    </location>
</feature>
<name>A0ABV9ADH1_9ACTN</name>
<evidence type="ECO:0008006" key="5">
    <source>
        <dbReference type="Google" id="ProtNLM"/>
    </source>
</evidence>
<feature type="signal peptide" evidence="2">
    <location>
        <begin position="1"/>
        <end position="20"/>
    </location>
</feature>
<organism evidence="3 4">
    <name type="scientific">Streptomyces ovatisporus</name>
    <dbReference type="NCBI Taxonomy" id="1128682"/>
    <lineage>
        <taxon>Bacteria</taxon>
        <taxon>Bacillati</taxon>
        <taxon>Actinomycetota</taxon>
        <taxon>Actinomycetes</taxon>
        <taxon>Kitasatosporales</taxon>
        <taxon>Streptomycetaceae</taxon>
        <taxon>Streptomyces</taxon>
    </lineage>
</organism>
<dbReference type="Proteomes" id="UP001595997">
    <property type="component" value="Unassembled WGS sequence"/>
</dbReference>
<dbReference type="EMBL" id="JBHSFH010000014">
    <property type="protein sequence ID" value="MFC4497079.1"/>
    <property type="molecule type" value="Genomic_DNA"/>
</dbReference>
<evidence type="ECO:0000256" key="1">
    <source>
        <dbReference type="SAM" id="MobiDB-lite"/>
    </source>
</evidence>
<protein>
    <recommendedName>
        <fullName evidence="5">Secreted protein</fullName>
    </recommendedName>
</protein>
<reference evidence="4" key="1">
    <citation type="journal article" date="2019" name="Int. J. Syst. Evol. Microbiol.">
        <title>The Global Catalogue of Microorganisms (GCM) 10K type strain sequencing project: providing services to taxonomists for standard genome sequencing and annotation.</title>
        <authorList>
            <consortium name="The Broad Institute Genomics Platform"/>
            <consortium name="The Broad Institute Genome Sequencing Center for Infectious Disease"/>
            <person name="Wu L."/>
            <person name="Ma J."/>
        </authorList>
    </citation>
    <scope>NUCLEOTIDE SEQUENCE [LARGE SCALE GENOMIC DNA]</scope>
    <source>
        <strain evidence="4">CGMCC 4.7357</strain>
    </source>
</reference>
<feature type="region of interest" description="Disordered" evidence="1">
    <location>
        <begin position="339"/>
        <end position="361"/>
    </location>
</feature>
<comment type="caution">
    <text evidence="3">The sequence shown here is derived from an EMBL/GenBank/DDBJ whole genome shotgun (WGS) entry which is preliminary data.</text>
</comment>
<accession>A0ABV9ADH1</accession>
<evidence type="ECO:0000256" key="2">
    <source>
        <dbReference type="SAM" id="SignalP"/>
    </source>
</evidence>
<proteinExistence type="predicted"/>
<evidence type="ECO:0000313" key="3">
    <source>
        <dbReference type="EMBL" id="MFC4497079.1"/>
    </source>
</evidence>
<keyword evidence="2" id="KW-0732">Signal</keyword>
<feature type="compositionally biased region" description="Basic and acidic residues" evidence="1">
    <location>
        <begin position="44"/>
        <end position="80"/>
    </location>
</feature>
<feature type="chain" id="PRO_5045691964" description="Secreted protein" evidence="2">
    <location>
        <begin position="21"/>
        <end position="461"/>
    </location>
</feature>
<sequence>MKRVTGRAWFSVICISGLLAAGIAVPSAFGTPEAAGPGGASADGSRDPGSELTVKRARSDSARISRPSDRRGPNTLKDADVTLSSYDAEAGRAVLSQKDRGGSTEGIDVRKGDVIASPPTKAAPEGALVKVRQVRSQASGMAELRTSRANLGEVLGGAKADGKVPVSSSAWKIDPQVQGLEVARSGAKSSRGTTGPDKESLGAGTRSSDLRFDFGTELPAPDEGQTPGSVLDGSLEVSPEVDFSYDGNGSDDPADVTASVGIGADYKASWRVKGTVEADVDRRLPLAEATAHPVIMVGPVPVVVTVKLSLVAKVKANGQVQVDVDQDAAGSVKVGTRYSEASGWEPESHADGETLPGGKVDVSGKGELRTTVGPEANVSLYDTVGVVAFIGPYLRATGEYTDEPDAQGSGQWKLYGGLTLESSLFAQLPFVIIGNRPSKHIDFPPINREWFITEGEFPAGT</sequence>
<feature type="region of interest" description="Disordered" evidence="1">
    <location>
        <begin position="183"/>
        <end position="230"/>
    </location>
</feature>
<dbReference type="RefSeq" id="WP_386451542.1">
    <property type="nucleotide sequence ID" value="NZ_JBHSFH010000014.1"/>
</dbReference>
<keyword evidence="4" id="KW-1185">Reference proteome</keyword>
<feature type="compositionally biased region" description="Basic and acidic residues" evidence="1">
    <location>
        <begin position="97"/>
        <end position="113"/>
    </location>
</feature>
<gene>
    <name evidence="3" type="ORF">ACFPA8_23390</name>
</gene>
<feature type="region of interest" description="Disordered" evidence="1">
    <location>
        <begin position="33"/>
        <end position="81"/>
    </location>
</feature>
<evidence type="ECO:0000313" key="4">
    <source>
        <dbReference type="Proteomes" id="UP001595997"/>
    </source>
</evidence>